<evidence type="ECO:0000313" key="1">
    <source>
        <dbReference type="EMBL" id="CAB4173009.1"/>
    </source>
</evidence>
<protein>
    <submittedName>
        <fullName evidence="3">Uncharacterized protein</fullName>
    </submittedName>
</protein>
<sequence length="135" mass="15191">MSNNYRKGRQIRAGRFRFDQAVVTDCWLWLLLSARGKGWKGGINGPRGGLRSFAQQAALYAMFRAGVGNPAFPPNGPSRHLIRNMKQRGHWSMAVDVSEPQQLIRVASKLGVALHTPYPNEPWHVEAKRPFTVPK</sequence>
<dbReference type="EMBL" id="LR796889">
    <property type="protein sequence ID" value="CAB4173009.1"/>
    <property type="molecule type" value="Genomic_DNA"/>
</dbReference>
<name>A0A6J7XFY7_9CAUD</name>
<gene>
    <name evidence="2" type="ORF">UFOVP1392_18</name>
    <name evidence="3" type="ORF">UFOVP1569_17</name>
    <name evidence="1" type="ORF">UFOVP952_28</name>
</gene>
<dbReference type="EMBL" id="LR797334">
    <property type="protein sequence ID" value="CAB4204005.1"/>
    <property type="molecule type" value="Genomic_DNA"/>
</dbReference>
<dbReference type="InterPro" id="IPR009045">
    <property type="entry name" value="Zn_M74/Hedgehog-like"/>
</dbReference>
<organism evidence="3">
    <name type="scientific">uncultured Caudovirales phage</name>
    <dbReference type="NCBI Taxonomy" id="2100421"/>
    <lineage>
        <taxon>Viruses</taxon>
        <taxon>Duplodnaviria</taxon>
        <taxon>Heunggongvirae</taxon>
        <taxon>Uroviricota</taxon>
        <taxon>Caudoviricetes</taxon>
        <taxon>Peduoviridae</taxon>
        <taxon>Maltschvirus</taxon>
        <taxon>Maltschvirus maltsch</taxon>
    </lineage>
</organism>
<dbReference type="EMBL" id="LR798409">
    <property type="protein sequence ID" value="CAB5229824.1"/>
    <property type="molecule type" value="Genomic_DNA"/>
</dbReference>
<evidence type="ECO:0000313" key="2">
    <source>
        <dbReference type="EMBL" id="CAB4204005.1"/>
    </source>
</evidence>
<proteinExistence type="predicted"/>
<accession>A0A6J7XFY7</accession>
<evidence type="ECO:0000313" key="3">
    <source>
        <dbReference type="EMBL" id="CAB5229824.1"/>
    </source>
</evidence>
<dbReference type="SUPFAM" id="SSF55166">
    <property type="entry name" value="Hedgehog/DD-peptidase"/>
    <property type="match status" value="1"/>
</dbReference>
<reference evidence="3" key="1">
    <citation type="submission" date="2020-05" db="EMBL/GenBank/DDBJ databases">
        <authorList>
            <person name="Chiriac C."/>
            <person name="Salcher M."/>
            <person name="Ghai R."/>
            <person name="Kavagutti S V."/>
        </authorList>
    </citation>
    <scope>NUCLEOTIDE SEQUENCE</scope>
</reference>